<accession>A0A8S9TM70</accession>
<dbReference type="EMBL" id="JAACNO010003068">
    <property type="protein sequence ID" value="KAF4128762.1"/>
    <property type="molecule type" value="Genomic_DNA"/>
</dbReference>
<comment type="caution">
    <text evidence="1">The sequence shown here is derived from an EMBL/GenBank/DDBJ whole genome shotgun (WGS) entry which is preliminary data.</text>
</comment>
<reference evidence="1" key="1">
    <citation type="submission" date="2020-03" db="EMBL/GenBank/DDBJ databases">
        <title>Hybrid Assembly of Korean Phytophthora infestans isolates.</title>
        <authorList>
            <person name="Prokchorchik M."/>
            <person name="Lee Y."/>
            <person name="Seo J."/>
            <person name="Cho J.-H."/>
            <person name="Park Y.-E."/>
            <person name="Jang D.-C."/>
            <person name="Im J.-S."/>
            <person name="Choi J.-G."/>
            <person name="Park H.-J."/>
            <person name="Lee G.-B."/>
            <person name="Lee Y.-G."/>
            <person name="Hong S.-Y."/>
            <person name="Cho K."/>
            <person name="Sohn K.H."/>
        </authorList>
    </citation>
    <scope>NUCLEOTIDE SEQUENCE</scope>
    <source>
        <strain evidence="1">KR_2_A2</strain>
    </source>
</reference>
<evidence type="ECO:0000313" key="2">
    <source>
        <dbReference type="Proteomes" id="UP000704712"/>
    </source>
</evidence>
<proteinExistence type="predicted"/>
<protein>
    <submittedName>
        <fullName evidence="1">Uncharacterized protein</fullName>
    </submittedName>
</protein>
<dbReference type="AlphaFoldDB" id="A0A8S9TM70"/>
<sequence length="68" mass="7880">MELLDNLRSAVLQQREEEVTHSAVPRQAGGICLDGAVYGWQRQELLECDEFNPKGMRWMRKMSCFSSF</sequence>
<name>A0A8S9TM70_PHYIN</name>
<dbReference type="Proteomes" id="UP000704712">
    <property type="component" value="Unassembled WGS sequence"/>
</dbReference>
<evidence type="ECO:0000313" key="1">
    <source>
        <dbReference type="EMBL" id="KAF4128762.1"/>
    </source>
</evidence>
<gene>
    <name evidence="1" type="ORF">GN958_ATG22031</name>
</gene>
<organism evidence="1 2">
    <name type="scientific">Phytophthora infestans</name>
    <name type="common">Potato late blight agent</name>
    <name type="synonym">Botrytis infestans</name>
    <dbReference type="NCBI Taxonomy" id="4787"/>
    <lineage>
        <taxon>Eukaryota</taxon>
        <taxon>Sar</taxon>
        <taxon>Stramenopiles</taxon>
        <taxon>Oomycota</taxon>
        <taxon>Peronosporomycetes</taxon>
        <taxon>Peronosporales</taxon>
        <taxon>Peronosporaceae</taxon>
        <taxon>Phytophthora</taxon>
    </lineage>
</organism>